<dbReference type="EMBL" id="BTGU01000026">
    <property type="protein sequence ID" value="GMN47783.1"/>
    <property type="molecule type" value="Genomic_DNA"/>
</dbReference>
<comment type="caution">
    <text evidence="2">The sequence shown here is derived from an EMBL/GenBank/DDBJ whole genome shotgun (WGS) entry which is preliminary data.</text>
</comment>
<protein>
    <submittedName>
        <fullName evidence="2">Uncharacterized protein</fullName>
    </submittedName>
</protein>
<evidence type="ECO:0000256" key="1">
    <source>
        <dbReference type="SAM" id="MobiDB-lite"/>
    </source>
</evidence>
<feature type="region of interest" description="Disordered" evidence="1">
    <location>
        <begin position="180"/>
        <end position="222"/>
    </location>
</feature>
<sequence>MMAESLDDAEFWLPPQFLADDENESKVLAFVSDRSSSQLPLEFTSDLNFPVVGSSETESDEEDFMAVSSPPPPLPPPSTSTWDLLNAAADQVANMRKMSQNNSSEEEYKFFHGRPGCLLSAPRKPSFVNPSAEFLLNEAVSQKQLQFQQPRQQQMMKQQQSSTIWGHNNTSAKLAGWYQQNQQTAVQNRARNQNGRPLRLSPSAWPSLQQQKQQSRQNGSGMRAVFLGNPLGKRECTGTGVFLPRQTVTQPETGRKPACSTVLVPARVVQALNLNLGDMCGGAHPQIQPQFNGRYTPDTDLTRRLRSNNVLSHPKRYIDRSQPQVNHEIRLPHDWTY</sequence>
<reference evidence="2" key="1">
    <citation type="submission" date="2023-07" db="EMBL/GenBank/DDBJ databases">
        <title>draft genome sequence of fig (Ficus carica).</title>
        <authorList>
            <person name="Takahashi T."/>
            <person name="Nishimura K."/>
        </authorList>
    </citation>
    <scope>NUCLEOTIDE SEQUENCE</scope>
</reference>
<name>A0AA88D6M9_FICCA</name>
<dbReference type="AlphaFoldDB" id="A0AA88D6M9"/>
<keyword evidence="3" id="KW-1185">Reference proteome</keyword>
<dbReference type="PANTHER" id="PTHR33356:SF5">
    <property type="entry name" value="TIP41-LIKE PROTEIN"/>
    <property type="match status" value="1"/>
</dbReference>
<dbReference type="Proteomes" id="UP001187192">
    <property type="component" value="Unassembled WGS sequence"/>
</dbReference>
<proteinExistence type="predicted"/>
<evidence type="ECO:0000313" key="3">
    <source>
        <dbReference type="Proteomes" id="UP001187192"/>
    </source>
</evidence>
<organism evidence="2 3">
    <name type="scientific">Ficus carica</name>
    <name type="common">Common fig</name>
    <dbReference type="NCBI Taxonomy" id="3494"/>
    <lineage>
        <taxon>Eukaryota</taxon>
        <taxon>Viridiplantae</taxon>
        <taxon>Streptophyta</taxon>
        <taxon>Embryophyta</taxon>
        <taxon>Tracheophyta</taxon>
        <taxon>Spermatophyta</taxon>
        <taxon>Magnoliopsida</taxon>
        <taxon>eudicotyledons</taxon>
        <taxon>Gunneridae</taxon>
        <taxon>Pentapetalae</taxon>
        <taxon>rosids</taxon>
        <taxon>fabids</taxon>
        <taxon>Rosales</taxon>
        <taxon>Moraceae</taxon>
        <taxon>Ficeae</taxon>
        <taxon>Ficus</taxon>
    </lineage>
</organism>
<gene>
    <name evidence="2" type="ORF">TIFTF001_016949</name>
</gene>
<feature type="region of interest" description="Disordered" evidence="1">
    <location>
        <begin position="53"/>
        <end position="77"/>
    </location>
</feature>
<dbReference type="PANTHER" id="PTHR33356">
    <property type="entry name" value="TIP41-LIKE PROTEIN"/>
    <property type="match status" value="1"/>
</dbReference>
<evidence type="ECO:0000313" key="2">
    <source>
        <dbReference type="EMBL" id="GMN47783.1"/>
    </source>
</evidence>
<accession>A0AA88D6M9</accession>
<feature type="compositionally biased region" description="Polar residues" evidence="1">
    <location>
        <begin position="180"/>
        <end position="195"/>
    </location>
</feature>